<dbReference type="SUPFAM" id="SSF56300">
    <property type="entry name" value="Metallo-dependent phosphatases"/>
    <property type="match status" value="1"/>
</dbReference>
<sequence>MKNVYFLSDAHLGSWAIPHRRMHERRIVNFLDSIKDKAEAIYILGDLFDFWHEYKYVVPKGYTRLLGKISELTDNGVEVHFFTGNHDLWVHNYFEEECGMIVHRDIACVTEICGRLFYLAHGDGIGTSDRKFMMLRRVFHNSLCQRLFASVHPRWGMWFGLKWAEHSRRKHEVEGGEPPFFGEDKEELVVFAKKYLITHPNINYFIFGHRHIELDLHLQRESRLFILGDWIDKFTYAVFDGEHIFMENFIEGETNP</sequence>
<organism evidence="2 3">
    <name type="scientific">Alloprevotella rava</name>
    <dbReference type="NCBI Taxonomy" id="671218"/>
    <lineage>
        <taxon>Bacteria</taxon>
        <taxon>Pseudomonadati</taxon>
        <taxon>Bacteroidota</taxon>
        <taxon>Bacteroidia</taxon>
        <taxon>Bacteroidales</taxon>
        <taxon>Prevotellaceae</taxon>
        <taxon>Alloprevotella</taxon>
    </lineage>
</organism>
<comment type="caution">
    <text evidence="2">The sequence shown here is derived from an EMBL/GenBank/DDBJ whole genome shotgun (WGS) entry which is preliminary data.</text>
</comment>
<gene>
    <name evidence="2" type="ORF">FHS60_000358</name>
</gene>
<proteinExistence type="predicted"/>
<protein>
    <submittedName>
        <fullName evidence="2">UDP-2,3-diacylglucosamine hydrolase</fullName>
        <ecNumber evidence="2">3.6.1.54</ecNumber>
    </submittedName>
</protein>
<dbReference type="EMBL" id="JACICA010000001">
    <property type="protein sequence ID" value="MBB3701916.1"/>
    <property type="molecule type" value="Genomic_DNA"/>
</dbReference>
<dbReference type="InterPro" id="IPR043461">
    <property type="entry name" value="LpxH-like"/>
</dbReference>
<dbReference type="RefSeq" id="WP_183694140.1">
    <property type="nucleotide sequence ID" value="NZ_JACICA010000001.1"/>
</dbReference>
<evidence type="ECO:0000256" key="1">
    <source>
        <dbReference type="ARBA" id="ARBA00022801"/>
    </source>
</evidence>
<dbReference type="PANTHER" id="PTHR34990:SF1">
    <property type="entry name" value="UDP-2,3-DIACYLGLUCOSAMINE HYDROLASE"/>
    <property type="match status" value="1"/>
</dbReference>
<reference evidence="2 3" key="1">
    <citation type="submission" date="2020-08" db="EMBL/GenBank/DDBJ databases">
        <title>Genomic Encyclopedia of Type Strains, Phase IV (KMG-IV): sequencing the most valuable type-strain genomes for metagenomic binning, comparative biology and taxonomic classification.</title>
        <authorList>
            <person name="Goeker M."/>
        </authorList>
    </citation>
    <scope>NUCLEOTIDE SEQUENCE [LARGE SCALE GENOMIC DNA]</scope>
    <source>
        <strain evidence="2 3">DSM 22548</strain>
    </source>
</reference>
<evidence type="ECO:0000313" key="3">
    <source>
        <dbReference type="Proteomes" id="UP000541425"/>
    </source>
</evidence>
<dbReference type="Gene3D" id="3.60.21.10">
    <property type="match status" value="1"/>
</dbReference>
<dbReference type="GO" id="GO:0008758">
    <property type="term" value="F:UDP-2,3-diacylglucosamine hydrolase activity"/>
    <property type="evidence" value="ECO:0007669"/>
    <property type="project" value="TreeGrafter"/>
</dbReference>
<dbReference type="AlphaFoldDB" id="A0A7W5UIE5"/>
<dbReference type="GO" id="GO:0016020">
    <property type="term" value="C:membrane"/>
    <property type="evidence" value="ECO:0007669"/>
    <property type="project" value="GOC"/>
</dbReference>
<dbReference type="PANTHER" id="PTHR34990">
    <property type="entry name" value="UDP-2,3-DIACYLGLUCOSAMINE HYDROLASE-RELATED"/>
    <property type="match status" value="1"/>
</dbReference>
<evidence type="ECO:0000313" key="2">
    <source>
        <dbReference type="EMBL" id="MBB3701916.1"/>
    </source>
</evidence>
<name>A0A7W5UIE5_9BACT</name>
<dbReference type="InterPro" id="IPR029052">
    <property type="entry name" value="Metallo-depent_PP-like"/>
</dbReference>
<dbReference type="EC" id="3.6.1.54" evidence="2"/>
<dbReference type="CDD" id="cd07398">
    <property type="entry name" value="MPP_YbbF-LpxH"/>
    <property type="match status" value="1"/>
</dbReference>
<dbReference type="GO" id="GO:0009245">
    <property type="term" value="P:lipid A biosynthetic process"/>
    <property type="evidence" value="ECO:0007669"/>
    <property type="project" value="TreeGrafter"/>
</dbReference>
<keyword evidence="1 2" id="KW-0378">Hydrolase</keyword>
<dbReference type="Proteomes" id="UP000541425">
    <property type="component" value="Unassembled WGS sequence"/>
</dbReference>
<accession>A0A7W5UIE5</accession>